<proteinExistence type="predicted"/>
<dbReference type="SUPFAM" id="SSF54909">
    <property type="entry name" value="Dimeric alpha+beta barrel"/>
    <property type="match status" value="1"/>
</dbReference>
<reference evidence="2 3" key="1">
    <citation type="submission" date="2013-07" db="EMBL/GenBank/DDBJ databases">
        <title>Completed genome of Sphingomonas sanxanigenens NX02.</title>
        <authorList>
            <person name="Ma T."/>
            <person name="Huang H."/>
            <person name="Wu M."/>
            <person name="Li X."/>
            <person name="Li G."/>
        </authorList>
    </citation>
    <scope>NUCLEOTIDE SEQUENCE [LARGE SCALE GENOMIC DNA]</scope>
    <source>
        <strain evidence="2 3">NX02</strain>
    </source>
</reference>
<name>W0AL52_9SPHN</name>
<protein>
    <recommendedName>
        <fullName evidence="1">ABM domain-containing protein</fullName>
    </recommendedName>
</protein>
<dbReference type="OrthoDB" id="9797060at2"/>
<dbReference type="EMBL" id="CP006644">
    <property type="protein sequence ID" value="AHE56420.1"/>
    <property type="molecule type" value="Genomic_DNA"/>
</dbReference>
<organism evidence="2 3">
    <name type="scientific">Sphingomonas sanxanigenens DSM 19645 = NX02</name>
    <dbReference type="NCBI Taxonomy" id="1123269"/>
    <lineage>
        <taxon>Bacteria</taxon>
        <taxon>Pseudomonadati</taxon>
        <taxon>Pseudomonadota</taxon>
        <taxon>Alphaproteobacteria</taxon>
        <taxon>Sphingomonadales</taxon>
        <taxon>Sphingomonadaceae</taxon>
        <taxon>Sphingomonas</taxon>
    </lineage>
</organism>
<feature type="domain" description="ABM" evidence="1">
    <location>
        <begin position="20"/>
        <end position="82"/>
    </location>
</feature>
<dbReference type="AlphaFoldDB" id="W0AL52"/>
<dbReference type="eggNOG" id="COG2329">
    <property type="taxonomic scope" value="Bacteria"/>
</dbReference>
<dbReference type="Proteomes" id="UP000018851">
    <property type="component" value="Chromosome"/>
</dbReference>
<dbReference type="RefSeq" id="WP_039996798.1">
    <property type="nucleotide sequence ID" value="NZ_CP006644.1"/>
</dbReference>
<dbReference type="HOGENOM" id="CLU_127039_1_0_5"/>
<evidence type="ECO:0000259" key="1">
    <source>
        <dbReference type="Pfam" id="PF03992"/>
    </source>
</evidence>
<dbReference type="STRING" id="1123269.NX02_24060"/>
<dbReference type="PANTHER" id="PTHR37811:SF2">
    <property type="entry name" value="ABM DOMAIN-CONTAINING PROTEIN"/>
    <property type="match status" value="1"/>
</dbReference>
<dbReference type="KEGG" id="ssan:NX02_24060"/>
<dbReference type="InterPro" id="IPR011008">
    <property type="entry name" value="Dimeric_a/b-barrel"/>
</dbReference>
<dbReference type="Pfam" id="PF03992">
    <property type="entry name" value="ABM"/>
    <property type="match status" value="1"/>
</dbReference>
<dbReference type="PANTHER" id="PTHR37811">
    <property type="entry name" value="BLL5343 PROTEIN"/>
    <property type="match status" value="1"/>
</dbReference>
<accession>W0AL52</accession>
<evidence type="ECO:0000313" key="2">
    <source>
        <dbReference type="EMBL" id="AHE56420.1"/>
    </source>
</evidence>
<sequence>MHLTPPAGTIAVIFTSRRTAADDAGYAAAAEAMEKLAREQPGYAGIVSARGTDGLGITISYWENEATAIAWRDHAEHEAIRERGRALWYEDYGVVVADVSRAYAWTRD</sequence>
<dbReference type="InterPro" id="IPR052936">
    <property type="entry name" value="Jasmonate_Hydroxylase-like"/>
</dbReference>
<dbReference type="PATRIC" id="fig|1123269.5.peg.4713"/>
<dbReference type="Gene3D" id="3.30.70.100">
    <property type="match status" value="1"/>
</dbReference>
<dbReference type="InterPro" id="IPR007138">
    <property type="entry name" value="ABM_dom"/>
</dbReference>
<keyword evidence="3" id="KW-1185">Reference proteome</keyword>
<gene>
    <name evidence="2" type="ORF">NX02_24060</name>
</gene>
<evidence type="ECO:0000313" key="3">
    <source>
        <dbReference type="Proteomes" id="UP000018851"/>
    </source>
</evidence>